<evidence type="ECO:0000313" key="1">
    <source>
        <dbReference type="EMBL" id="JAD23133.1"/>
    </source>
</evidence>
<reference evidence="1" key="2">
    <citation type="journal article" date="2015" name="Data Brief">
        <title>Shoot transcriptome of the giant reed, Arundo donax.</title>
        <authorList>
            <person name="Barrero R.A."/>
            <person name="Guerrero F.D."/>
            <person name="Moolhuijzen P."/>
            <person name="Goolsby J.A."/>
            <person name="Tidwell J."/>
            <person name="Bellgard S.E."/>
            <person name="Bellgard M.I."/>
        </authorList>
    </citation>
    <scope>NUCLEOTIDE SEQUENCE</scope>
    <source>
        <tissue evidence="1">Shoot tissue taken approximately 20 cm above the soil surface</tissue>
    </source>
</reference>
<dbReference type="AlphaFoldDB" id="A0A0A8YCF1"/>
<organism evidence="1">
    <name type="scientific">Arundo donax</name>
    <name type="common">Giant reed</name>
    <name type="synonym">Donax arundinaceus</name>
    <dbReference type="NCBI Taxonomy" id="35708"/>
    <lineage>
        <taxon>Eukaryota</taxon>
        <taxon>Viridiplantae</taxon>
        <taxon>Streptophyta</taxon>
        <taxon>Embryophyta</taxon>
        <taxon>Tracheophyta</taxon>
        <taxon>Spermatophyta</taxon>
        <taxon>Magnoliopsida</taxon>
        <taxon>Liliopsida</taxon>
        <taxon>Poales</taxon>
        <taxon>Poaceae</taxon>
        <taxon>PACMAD clade</taxon>
        <taxon>Arundinoideae</taxon>
        <taxon>Arundineae</taxon>
        <taxon>Arundo</taxon>
    </lineage>
</organism>
<protein>
    <submittedName>
        <fullName evidence="1">Uncharacterized protein</fullName>
    </submittedName>
</protein>
<sequence>MQRASSCFFFESRTIPHFHCIITEIHCLVVPQK</sequence>
<dbReference type="EMBL" id="GBRH01274762">
    <property type="protein sequence ID" value="JAD23133.1"/>
    <property type="molecule type" value="Transcribed_RNA"/>
</dbReference>
<reference evidence="1" key="1">
    <citation type="submission" date="2014-09" db="EMBL/GenBank/DDBJ databases">
        <authorList>
            <person name="Magalhaes I.L.F."/>
            <person name="Oliveira U."/>
            <person name="Santos F.R."/>
            <person name="Vidigal T.H.D.A."/>
            <person name="Brescovit A.D."/>
            <person name="Santos A.J."/>
        </authorList>
    </citation>
    <scope>NUCLEOTIDE SEQUENCE</scope>
    <source>
        <tissue evidence="1">Shoot tissue taken approximately 20 cm above the soil surface</tissue>
    </source>
</reference>
<accession>A0A0A8YCF1</accession>
<name>A0A0A8YCF1_ARUDO</name>
<proteinExistence type="predicted"/>